<comment type="caution">
    <text evidence="4">The sequence shown here is derived from an EMBL/GenBank/DDBJ whole genome shotgun (WGS) entry which is preliminary data.</text>
</comment>
<protein>
    <submittedName>
        <fullName evidence="4">Nitrogen assimilation transcription factor nirA</fullName>
    </submittedName>
</protein>
<dbReference type="Proteomes" id="UP000785200">
    <property type="component" value="Unassembled WGS sequence"/>
</dbReference>
<dbReference type="Pfam" id="PF00172">
    <property type="entry name" value="Zn_clus"/>
    <property type="match status" value="1"/>
</dbReference>
<dbReference type="CDD" id="cd12148">
    <property type="entry name" value="fungal_TF_MHR"/>
    <property type="match status" value="1"/>
</dbReference>
<dbReference type="PANTHER" id="PTHR47256:SF1">
    <property type="entry name" value="ZN(II)2CYS6 TRANSCRIPTION FACTOR (EUROFUNG)"/>
    <property type="match status" value="1"/>
</dbReference>
<dbReference type="SUPFAM" id="SSF57701">
    <property type="entry name" value="Zn2/Cys6 DNA-binding domain"/>
    <property type="match status" value="1"/>
</dbReference>
<dbReference type="GO" id="GO:0000981">
    <property type="term" value="F:DNA-binding transcription factor activity, RNA polymerase II-specific"/>
    <property type="evidence" value="ECO:0007669"/>
    <property type="project" value="InterPro"/>
</dbReference>
<evidence type="ECO:0000256" key="1">
    <source>
        <dbReference type="ARBA" id="ARBA00023242"/>
    </source>
</evidence>
<feature type="compositionally biased region" description="Low complexity" evidence="2">
    <location>
        <begin position="11"/>
        <end position="22"/>
    </location>
</feature>
<dbReference type="AlphaFoldDB" id="A0A9P7AXR4"/>
<dbReference type="GO" id="GO:0008270">
    <property type="term" value="F:zinc ion binding"/>
    <property type="evidence" value="ECO:0007669"/>
    <property type="project" value="InterPro"/>
</dbReference>
<feature type="compositionally biased region" description="Low complexity" evidence="2">
    <location>
        <begin position="43"/>
        <end position="53"/>
    </location>
</feature>
<organism evidence="4 5">
    <name type="scientific">Hyphodiscus hymeniophilus</name>
    <dbReference type="NCBI Taxonomy" id="353542"/>
    <lineage>
        <taxon>Eukaryota</taxon>
        <taxon>Fungi</taxon>
        <taxon>Dikarya</taxon>
        <taxon>Ascomycota</taxon>
        <taxon>Pezizomycotina</taxon>
        <taxon>Leotiomycetes</taxon>
        <taxon>Helotiales</taxon>
        <taxon>Hyphodiscaceae</taxon>
        <taxon>Hyphodiscus</taxon>
    </lineage>
</organism>
<dbReference type="PROSITE" id="PS50048">
    <property type="entry name" value="ZN2_CY6_FUNGAL_2"/>
    <property type="match status" value="1"/>
</dbReference>
<dbReference type="InterPro" id="IPR036864">
    <property type="entry name" value="Zn2-C6_fun-type_DNA-bd_sf"/>
</dbReference>
<feature type="domain" description="Zn(2)-C6 fungal-type" evidence="3">
    <location>
        <begin position="67"/>
        <end position="96"/>
    </location>
</feature>
<evidence type="ECO:0000259" key="3">
    <source>
        <dbReference type="PROSITE" id="PS50048"/>
    </source>
</evidence>
<accession>A0A9P7AXR4</accession>
<evidence type="ECO:0000256" key="2">
    <source>
        <dbReference type="SAM" id="MobiDB-lite"/>
    </source>
</evidence>
<feature type="region of interest" description="Disordered" evidence="2">
    <location>
        <begin position="164"/>
        <end position="186"/>
    </location>
</feature>
<keyword evidence="5" id="KW-1185">Reference proteome</keyword>
<dbReference type="Gene3D" id="4.10.240.10">
    <property type="entry name" value="Zn(2)-C6 fungal-type DNA-binding domain"/>
    <property type="match status" value="1"/>
</dbReference>
<feature type="region of interest" description="Disordered" evidence="2">
    <location>
        <begin position="1"/>
        <end position="61"/>
    </location>
</feature>
<name>A0A9P7AXR4_9HELO</name>
<feature type="compositionally biased region" description="Polar residues" evidence="2">
    <location>
        <begin position="23"/>
        <end position="36"/>
    </location>
</feature>
<dbReference type="InterPro" id="IPR001138">
    <property type="entry name" value="Zn2Cys6_DnaBD"/>
</dbReference>
<reference evidence="4" key="1">
    <citation type="submission" date="2019-07" db="EMBL/GenBank/DDBJ databases">
        <title>Hyphodiscus hymeniophilus genome sequencing and assembly.</title>
        <authorList>
            <person name="Kramer G."/>
            <person name="Nodwell J."/>
        </authorList>
    </citation>
    <scope>NUCLEOTIDE SEQUENCE</scope>
    <source>
        <strain evidence="4">ATCC 34498</strain>
    </source>
</reference>
<feature type="compositionally biased region" description="Basic and acidic residues" evidence="2">
    <location>
        <begin position="172"/>
        <end position="186"/>
    </location>
</feature>
<sequence length="702" mass="78574">MSSPAFRKIRSQGQGESSGSTSNPNNQSTPESTTGSDPRLARGESSAATTGSTSKRRRVPDTVTRNACQLCKKARSKCDGETPCERCTTRGEECVYERHVKYAKEELVKDIRELRVGKNVMERIFEALSNDEKVPEVLDRLRSRETYESIVKWLGPSHAHGLGRSPELETLSPRESHHSAFEGSDHEMEGVSQTPFRWTVVTSNQAIINHLFQLYFAWVHPVHTLFSEGHFTDSFTRHTDTYCASVLVNAICAMACHLHSAAERDEIDFDQLGSEFSEAVRADIVGEDKNKATTIQAFAVMFLVDCARSNVPRAAAYLKLATGRLRSIASQDNEGHNEVLKTTVRGIRSLNVFVLCSVSSSPNTNVLSEWAQATFQVPPIITSAPFEDMEDYDDELDQAPWYYYRYVNDTCPAWPGLLATTNREKLKLVNIINDATTLMYASHGARLSANDILRLYGRFVTWREELPDSIGNIEVQKSQALPHVLSLLILYSNAVIQLLRPLLDYEGFPSSLVEEITWKTAQEGLFLLDKHYRTQYTCRYQPVLQMFGVLQLSDVICRFFPNGDNGAGKDGASAVQFGLEVLIQSYVGFPVAGPFQEMLRRTANDCSISLPKYISDHLATPRPPKQRYGMDDLIDACSRLSYVQPTEEIHIMYLPSFSVDWASNASAYGFHEPSAGRRLRVPSAEEKSAQTLMQISNLLNAS</sequence>
<dbReference type="CDD" id="cd00067">
    <property type="entry name" value="GAL4"/>
    <property type="match status" value="1"/>
</dbReference>
<dbReference type="SMART" id="SM00066">
    <property type="entry name" value="GAL4"/>
    <property type="match status" value="1"/>
</dbReference>
<evidence type="ECO:0000313" key="4">
    <source>
        <dbReference type="EMBL" id="KAG0649396.1"/>
    </source>
</evidence>
<gene>
    <name evidence="4" type="ORF">D0Z07_4279</name>
</gene>
<dbReference type="PROSITE" id="PS00463">
    <property type="entry name" value="ZN2_CY6_FUNGAL_1"/>
    <property type="match status" value="1"/>
</dbReference>
<dbReference type="InterPro" id="IPR053187">
    <property type="entry name" value="Notoamide_regulator"/>
</dbReference>
<keyword evidence="1" id="KW-0539">Nucleus</keyword>
<dbReference type="OrthoDB" id="2162761at2759"/>
<evidence type="ECO:0000313" key="5">
    <source>
        <dbReference type="Proteomes" id="UP000785200"/>
    </source>
</evidence>
<dbReference type="EMBL" id="VNKQ01000008">
    <property type="protein sequence ID" value="KAG0649396.1"/>
    <property type="molecule type" value="Genomic_DNA"/>
</dbReference>
<dbReference type="PANTHER" id="PTHR47256">
    <property type="entry name" value="ZN(II)2CYS6 TRANSCRIPTION FACTOR (EUROFUNG)-RELATED"/>
    <property type="match status" value="1"/>
</dbReference>
<proteinExistence type="predicted"/>